<dbReference type="PRINTS" id="PR00846">
    <property type="entry name" value="GLHYDRLASE56"/>
</dbReference>
<dbReference type="PANTHER" id="PTHR11769">
    <property type="entry name" value="HYALURONIDASE"/>
    <property type="match status" value="1"/>
</dbReference>
<keyword evidence="7" id="KW-1133">Transmembrane helix</keyword>
<accession>A0A0N4ZDJ2</accession>
<evidence type="ECO:0000256" key="5">
    <source>
        <dbReference type="PIRSR" id="PIRSR038193-3"/>
    </source>
</evidence>
<dbReference type="PANTHER" id="PTHR11769:SF35">
    <property type="entry name" value="HYALURONIDASE"/>
    <property type="match status" value="1"/>
</dbReference>
<proteinExistence type="inferred from homology"/>
<sequence length="419" mass="49643">MIFVFKLYYILITLFLITVTIAHETLIYWNTWSEPCLEKGYNLPVENYGVVINKNKTFIGDKVSLLYEKHIGLYPFLKKEENGTYTFVNGGLPQNVVMKDHLLKLEESINATIPDPLYKGLAIIDVEEWRPLYQTNWGGKTIYRDESIKLVKQKYPSLSDEDAVKLAKINFDESAFTFLNKTLEKVKQLRPYATWGFYDYPLCLDGAKSRNWEFCFPDYNDKIVELLKHVDAIYASPYLYRVGPDYHYERKDSYVRSSLEEAYRIRDIIERKGFGRKKIFVFQKFEIDSYIKDISDIEYYDPYMLCITYQRPVDYKVDGILIWSSSINMAKRCSSIQKYIEKVFGPFIRKITQKYKRSNMHDLLYSKKQGAFDRDVIELTNCRKLVTDENLDKWCKTGFYGPECMKWKHFNAQKKCHKC</sequence>
<dbReference type="WBParaSite" id="PTRK_0000565500.2">
    <property type="protein sequence ID" value="PTRK_0000565500.2"/>
    <property type="gene ID" value="PTRK_0000565500"/>
</dbReference>
<keyword evidence="7" id="KW-0812">Transmembrane</keyword>
<evidence type="ECO:0000256" key="7">
    <source>
        <dbReference type="SAM" id="Phobius"/>
    </source>
</evidence>
<dbReference type="InterPro" id="IPR018155">
    <property type="entry name" value="Hyaluronidase"/>
</dbReference>
<evidence type="ECO:0000256" key="6">
    <source>
        <dbReference type="RuleBase" id="RU610713"/>
    </source>
</evidence>
<evidence type="ECO:0000313" key="9">
    <source>
        <dbReference type="WBParaSite" id="PTRK_0000565500.2"/>
    </source>
</evidence>
<evidence type="ECO:0000256" key="2">
    <source>
        <dbReference type="ARBA" id="ARBA00023157"/>
    </source>
</evidence>
<keyword evidence="6" id="KW-0378">Hydrolase</keyword>
<dbReference type="Pfam" id="PF01630">
    <property type="entry name" value="Glyco_hydro_56"/>
    <property type="match status" value="1"/>
</dbReference>
<name>A0A0N4ZDJ2_PARTI</name>
<feature type="active site" description="Proton donor" evidence="4">
    <location>
        <position position="127"/>
    </location>
</feature>
<evidence type="ECO:0000256" key="3">
    <source>
        <dbReference type="PIRNR" id="PIRNR038193"/>
    </source>
</evidence>
<feature type="disulfide bond" evidence="5">
    <location>
        <begin position="203"/>
        <end position="215"/>
    </location>
</feature>
<evidence type="ECO:0000313" key="8">
    <source>
        <dbReference type="Proteomes" id="UP000038045"/>
    </source>
</evidence>
<dbReference type="AlphaFoldDB" id="A0A0N4ZDJ2"/>
<feature type="disulfide bond" evidence="5">
    <location>
        <begin position="36"/>
        <end position="333"/>
    </location>
</feature>
<dbReference type="InterPro" id="IPR013785">
    <property type="entry name" value="Aldolase_TIM"/>
</dbReference>
<dbReference type="Gene3D" id="3.20.20.70">
    <property type="entry name" value="Aldolase class I"/>
    <property type="match status" value="1"/>
</dbReference>
<dbReference type="GO" id="GO:0005975">
    <property type="term" value="P:carbohydrate metabolic process"/>
    <property type="evidence" value="ECO:0007669"/>
    <property type="project" value="UniProtKB-UniRule"/>
</dbReference>
<dbReference type="EC" id="3.2.1.35" evidence="6"/>
<reference evidence="9" key="1">
    <citation type="submission" date="2017-02" db="UniProtKB">
        <authorList>
            <consortium name="WormBaseParasite"/>
        </authorList>
    </citation>
    <scope>IDENTIFICATION</scope>
</reference>
<evidence type="ECO:0000256" key="1">
    <source>
        <dbReference type="ARBA" id="ARBA00008871"/>
    </source>
</evidence>
<comment type="similarity">
    <text evidence="1 3 6">Belongs to the glycosyl hydrolase 56 family.</text>
</comment>
<dbReference type="GO" id="GO:0004415">
    <property type="term" value="F:hyalurononglucosaminidase activity"/>
    <property type="evidence" value="ECO:0007669"/>
    <property type="project" value="UniProtKB-UniRule"/>
</dbReference>
<keyword evidence="7" id="KW-0472">Membrane</keyword>
<evidence type="ECO:0000256" key="4">
    <source>
        <dbReference type="PIRSR" id="PIRSR038193-1"/>
    </source>
</evidence>
<dbReference type="GO" id="GO:0030214">
    <property type="term" value="P:hyaluronan catabolic process"/>
    <property type="evidence" value="ECO:0007669"/>
    <property type="project" value="TreeGrafter"/>
</dbReference>
<protein>
    <recommendedName>
        <fullName evidence="6">Hyaluronidase</fullName>
        <ecNumber evidence="6">3.2.1.35</ecNumber>
    </recommendedName>
</protein>
<dbReference type="SUPFAM" id="SSF51445">
    <property type="entry name" value="(Trans)glycosidases"/>
    <property type="match status" value="1"/>
</dbReference>
<keyword evidence="2 5" id="KW-1015">Disulfide bond</keyword>
<dbReference type="Proteomes" id="UP000038045">
    <property type="component" value="Unplaced"/>
</dbReference>
<keyword evidence="8" id="KW-1185">Reference proteome</keyword>
<feature type="transmembrane region" description="Helical" evidence="7">
    <location>
        <begin position="7"/>
        <end position="29"/>
    </location>
</feature>
<organism evidence="8 9">
    <name type="scientific">Parastrongyloides trichosuri</name>
    <name type="common">Possum-specific nematode worm</name>
    <dbReference type="NCBI Taxonomy" id="131310"/>
    <lineage>
        <taxon>Eukaryota</taxon>
        <taxon>Metazoa</taxon>
        <taxon>Ecdysozoa</taxon>
        <taxon>Nematoda</taxon>
        <taxon>Chromadorea</taxon>
        <taxon>Rhabditida</taxon>
        <taxon>Tylenchina</taxon>
        <taxon>Panagrolaimomorpha</taxon>
        <taxon>Strongyloidoidea</taxon>
        <taxon>Strongyloididae</taxon>
        <taxon>Parastrongyloides</taxon>
    </lineage>
</organism>
<dbReference type="PIRSF" id="PIRSF038193">
    <property type="entry name" value="Hyaluronidase"/>
    <property type="match status" value="1"/>
</dbReference>
<comment type="catalytic activity">
    <reaction evidence="6">
        <text>Random hydrolysis of (1-&gt;4)-linkages between N-acetyl-beta-D-glucosamine and D-glucuronate residues in hyaluronate.</text>
        <dbReference type="EC" id="3.2.1.35"/>
    </reaction>
</comment>
<keyword evidence="6" id="KW-0326">Glycosidase</keyword>
<dbReference type="STRING" id="131310.A0A0N4ZDJ2"/>
<dbReference type="InterPro" id="IPR017853">
    <property type="entry name" value="GH"/>
</dbReference>